<feature type="region of interest" description="Disordered" evidence="1">
    <location>
        <begin position="60"/>
        <end position="96"/>
    </location>
</feature>
<evidence type="ECO:0008006" key="5">
    <source>
        <dbReference type="Google" id="ProtNLM"/>
    </source>
</evidence>
<reference evidence="3 4" key="1">
    <citation type="submission" date="2013-12" db="EMBL/GenBank/DDBJ databases">
        <authorList>
            <consortium name="DOE Joint Genome Institute"/>
            <person name="Eisen J."/>
            <person name="Huntemann M."/>
            <person name="Han J."/>
            <person name="Chen A."/>
            <person name="Kyrpides N."/>
            <person name="Mavromatis K."/>
            <person name="Markowitz V."/>
            <person name="Palaniappan K."/>
            <person name="Ivanova N."/>
            <person name="Schaumberg A."/>
            <person name="Pati A."/>
            <person name="Liolios K."/>
            <person name="Nordberg H.P."/>
            <person name="Cantor M.N."/>
            <person name="Hua S.X."/>
            <person name="Woyke T."/>
        </authorList>
    </citation>
    <scope>NUCLEOTIDE SEQUENCE [LARGE SCALE GENOMIC DNA]</scope>
    <source>
        <strain evidence="4">DSM 18177</strain>
    </source>
</reference>
<keyword evidence="4" id="KW-1185">Reference proteome</keyword>
<name>W0EQR2_9BACT</name>
<feature type="region of interest" description="Disordered" evidence="1">
    <location>
        <begin position="111"/>
        <end position="131"/>
    </location>
</feature>
<evidence type="ECO:0000313" key="4">
    <source>
        <dbReference type="Proteomes" id="UP000018901"/>
    </source>
</evidence>
<proteinExistence type="predicted"/>
<accession>W0EQR2</accession>
<sequence>MIPLLYFTVKAVCAIYVLCQVWKFIFRRRMYGIWDRLFRVIRIARVRLWKYHKRRMEQAERRARKKAKYKKPGTDTAKEKSETAIPSSPPEDDDVIGKTKIVYLEDPKTTTQIPTRSEPMEKVPLEEEEDIGTDDVTQENKGLTEEDRAELMAPVDTEPDPDFNTALTIEEINNVAEVLTSGTTDEQKARRAARTIHYKLSETEILTFLTDKLSNLDKVNGLLDKYLGDRPGPSGKTGHKEEEPFDINQYA</sequence>
<feature type="transmembrane region" description="Helical" evidence="2">
    <location>
        <begin position="6"/>
        <end position="26"/>
    </location>
</feature>
<dbReference type="eggNOG" id="ENOG5033S0D">
    <property type="taxonomic scope" value="Bacteria"/>
</dbReference>
<feature type="compositionally biased region" description="Basic and acidic residues" evidence="1">
    <location>
        <begin position="72"/>
        <end position="82"/>
    </location>
</feature>
<dbReference type="STRING" id="880074.BARVI_10455"/>
<dbReference type="InterPro" id="IPR025190">
    <property type="entry name" value="DUF4122"/>
</dbReference>
<dbReference type="GeneID" id="90529812"/>
<evidence type="ECO:0000313" key="3">
    <source>
        <dbReference type="EMBL" id="AHF13097.1"/>
    </source>
</evidence>
<protein>
    <recommendedName>
        <fullName evidence="5">DUF4122 domain-containing protein</fullName>
    </recommendedName>
</protein>
<dbReference type="Proteomes" id="UP000018901">
    <property type="component" value="Chromosome"/>
</dbReference>
<dbReference type="KEGG" id="bvs:BARVI_10455"/>
<evidence type="ECO:0000256" key="2">
    <source>
        <dbReference type="SAM" id="Phobius"/>
    </source>
</evidence>
<dbReference type="RefSeq" id="WP_025279146.1">
    <property type="nucleotide sequence ID" value="NZ_CP007034.1"/>
</dbReference>
<keyword evidence="2" id="KW-1133">Transmembrane helix</keyword>
<dbReference type="EMBL" id="CP007034">
    <property type="protein sequence ID" value="AHF13097.1"/>
    <property type="molecule type" value="Genomic_DNA"/>
</dbReference>
<dbReference type="AlphaFoldDB" id="W0EQR2"/>
<dbReference type="HOGENOM" id="CLU_1060312_0_0_10"/>
<feature type="region of interest" description="Disordered" evidence="1">
    <location>
        <begin position="226"/>
        <end position="251"/>
    </location>
</feature>
<organism evidence="3 4">
    <name type="scientific">Barnesiella viscericola DSM 18177</name>
    <dbReference type="NCBI Taxonomy" id="880074"/>
    <lineage>
        <taxon>Bacteria</taxon>
        <taxon>Pseudomonadati</taxon>
        <taxon>Bacteroidota</taxon>
        <taxon>Bacteroidia</taxon>
        <taxon>Bacteroidales</taxon>
        <taxon>Barnesiellaceae</taxon>
        <taxon>Barnesiella</taxon>
    </lineage>
</organism>
<feature type="compositionally biased region" description="Basic residues" evidence="1">
    <location>
        <begin position="62"/>
        <end position="71"/>
    </location>
</feature>
<dbReference type="Pfam" id="PF13498">
    <property type="entry name" value="DUF4122"/>
    <property type="match status" value="1"/>
</dbReference>
<keyword evidence="2" id="KW-0812">Transmembrane</keyword>
<evidence type="ECO:0000256" key="1">
    <source>
        <dbReference type="SAM" id="MobiDB-lite"/>
    </source>
</evidence>
<gene>
    <name evidence="3" type="ORF">BARVI_10455</name>
</gene>
<keyword evidence="2" id="KW-0472">Membrane</keyword>
<dbReference type="OrthoDB" id="1049006at2"/>